<geneLocation type="plasmid" evidence="5">
    <name>pjcm18538 dna</name>
</geneLocation>
<dbReference type="EMBL" id="AP022593">
    <property type="protein sequence ID" value="BBY52373.1"/>
    <property type="molecule type" value="Genomic_DNA"/>
</dbReference>
<evidence type="ECO:0000313" key="5">
    <source>
        <dbReference type="Proteomes" id="UP000467428"/>
    </source>
</evidence>
<dbReference type="PANTHER" id="PTHR33371:SF4">
    <property type="entry name" value="INTERMEMBRANE PHOSPHOLIPID TRANSPORT SYSTEM BINDING PROTEIN MLAD"/>
    <property type="match status" value="1"/>
</dbReference>
<name>A0A7I7S6S1_9MYCO</name>
<evidence type="ECO:0000256" key="1">
    <source>
        <dbReference type="SAM" id="MobiDB-lite"/>
    </source>
</evidence>
<feature type="domain" description="Mce/MlaD" evidence="2">
    <location>
        <begin position="36"/>
        <end position="110"/>
    </location>
</feature>
<evidence type="ECO:0000313" key="4">
    <source>
        <dbReference type="EMBL" id="BBY52373.1"/>
    </source>
</evidence>
<dbReference type="InterPro" id="IPR003399">
    <property type="entry name" value="Mce/MlaD"/>
</dbReference>
<dbReference type="Pfam" id="PF02470">
    <property type="entry name" value="MlaD"/>
    <property type="match status" value="1"/>
</dbReference>
<evidence type="ECO:0000259" key="3">
    <source>
        <dbReference type="Pfam" id="PF11887"/>
    </source>
</evidence>
<accession>A0A7I7S6S1</accession>
<feature type="compositionally biased region" description="Pro residues" evidence="1">
    <location>
        <begin position="492"/>
        <end position="509"/>
    </location>
</feature>
<dbReference type="InterPro" id="IPR052336">
    <property type="entry name" value="MlaD_Phospholipid_Transporter"/>
</dbReference>
<dbReference type="AlphaFoldDB" id="A0A7I7S6S1"/>
<dbReference type="GO" id="GO:0005576">
    <property type="term" value="C:extracellular region"/>
    <property type="evidence" value="ECO:0007669"/>
    <property type="project" value="TreeGrafter"/>
</dbReference>
<reference evidence="4 5" key="1">
    <citation type="journal article" date="2019" name="Emerg. Microbes Infect.">
        <title>Comprehensive subspecies identification of 175 nontuberculous mycobacteria species based on 7547 genomic profiles.</title>
        <authorList>
            <person name="Matsumoto Y."/>
            <person name="Kinjo T."/>
            <person name="Motooka D."/>
            <person name="Nabeya D."/>
            <person name="Jung N."/>
            <person name="Uechi K."/>
            <person name="Horii T."/>
            <person name="Iida T."/>
            <person name="Fujita J."/>
            <person name="Nakamura S."/>
        </authorList>
    </citation>
    <scope>NUCLEOTIDE SEQUENCE [LARGE SCALE GENOMIC DNA]</scope>
    <source>
        <strain evidence="4 5">JCM 18538</strain>
    </source>
</reference>
<evidence type="ECO:0000259" key="2">
    <source>
        <dbReference type="Pfam" id="PF02470"/>
    </source>
</evidence>
<sequence length="509" mass="52803">MMARSRKWIVPTVAAALVIALIGGGFLAVRAMFFGPNEITAYFPTATAIYVGDDVRVAGVKVGKIDSIEPMGTQTKMVMSVDDGVSVPADASAVIVAQNLVAARYVQLTPAYRESDGGEKMADGAVIPQERTAVPVEWDEVKQQLERLATDLGPASDTTTTSVGRFIDSAANALDGNGEKLRQTLAQLSGVGRTLAEGSGDFVGIIKNLQVFIGALRASNEQIVSLNNRLATLSSVLDGSKSDLDAALSNLSVATDEVKRFISGTRDQTAEQLQGLAQVTQTLVDVKDDFEQVLHITPNAFGNAYNIYDPDIGAVRGGFSIPNLASPMQFVCGMIGATQNTTAPETAKLCNDYLGPALRLLNLNYIPIPINPYLAKSASPENIIYADPKLAPGGSGEAQVPPEIPPAVSAYTGLDGDVPPPPGMGPPGVPLPVNERTPLAPFPALYPGAPVPTDPPRIGPPLPGAPAPAAPVEPGTPSLPGMLLPAEATHPAPGPAPGPLLPAEGMPPS</sequence>
<organism evidence="4 5">
    <name type="scientific">Mycolicibacterium arabiense</name>
    <dbReference type="NCBI Taxonomy" id="1286181"/>
    <lineage>
        <taxon>Bacteria</taxon>
        <taxon>Bacillati</taxon>
        <taxon>Actinomycetota</taxon>
        <taxon>Actinomycetes</taxon>
        <taxon>Mycobacteriales</taxon>
        <taxon>Mycobacteriaceae</taxon>
        <taxon>Mycolicibacterium</taxon>
    </lineage>
</organism>
<proteinExistence type="predicted"/>
<dbReference type="InterPro" id="IPR024516">
    <property type="entry name" value="Mce_C"/>
</dbReference>
<dbReference type="NCBIfam" id="TIGR00996">
    <property type="entry name" value="Mtu_fam_mce"/>
    <property type="match status" value="1"/>
</dbReference>
<dbReference type="Proteomes" id="UP000467428">
    <property type="component" value="Chromosome"/>
</dbReference>
<feature type="region of interest" description="Disordered" evidence="1">
    <location>
        <begin position="450"/>
        <end position="509"/>
    </location>
</feature>
<dbReference type="PANTHER" id="PTHR33371">
    <property type="entry name" value="INTERMEMBRANE PHOSPHOLIPID TRANSPORT SYSTEM BINDING PROTEIN MLAD-RELATED"/>
    <property type="match status" value="1"/>
</dbReference>
<feature type="compositionally biased region" description="Pro residues" evidence="1">
    <location>
        <begin position="450"/>
        <end position="471"/>
    </location>
</feature>
<dbReference type="InterPro" id="IPR005693">
    <property type="entry name" value="Mce"/>
</dbReference>
<dbReference type="Pfam" id="PF11887">
    <property type="entry name" value="Mce4_CUP1"/>
    <property type="match status" value="1"/>
</dbReference>
<feature type="domain" description="Mammalian cell entry C-terminal" evidence="3">
    <location>
        <begin position="119"/>
        <end position="295"/>
    </location>
</feature>
<keyword evidence="5" id="KW-1185">Reference proteome</keyword>
<dbReference type="KEGG" id="marz:MARA_58410"/>
<protein>
    <submittedName>
        <fullName evidence="4">Mammalian cell entry protein</fullName>
    </submittedName>
</protein>
<gene>
    <name evidence="4" type="ORF">MARA_58410</name>
</gene>